<organism evidence="1 2">
    <name type="scientific">Nadsonia fulvescens var. elongata DSM 6958</name>
    <dbReference type="NCBI Taxonomy" id="857566"/>
    <lineage>
        <taxon>Eukaryota</taxon>
        <taxon>Fungi</taxon>
        <taxon>Dikarya</taxon>
        <taxon>Ascomycota</taxon>
        <taxon>Saccharomycotina</taxon>
        <taxon>Dipodascomycetes</taxon>
        <taxon>Dipodascales</taxon>
        <taxon>Dipodascales incertae sedis</taxon>
        <taxon>Nadsonia</taxon>
    </lineage>
</organism>
<accession>A0A1E3PDR9</accession>
<evidence type="ECO:0008006" key="3">
    <source>
        <dbReference type="Google" id="ProtNLM"/>
    </source>
</evidence>
<feature type="non-terminal residue" evidence="1">
    <location>
        <position position="342"/>
    </location>
</feature>
<dbReference type="InterPro" id="IPR036465">
    <property type="entry name" value="vWFA_dom_sf"/>
</dbReference>
<reference evidence="1 2" key="1">
    <citation type="journal article" date="2016" name="Proc. Natl. Acad. Sci. U.S.A.">
        <title>Comparative genomics of biotechnologically important yeasts.</title>
        <authorList>
            <person name="Riley R."/>
            <person name="Haridas S."/>
            <person name="Wolfe K.H."/>
            <person name="Lopes M.R."/>
            <person name="Hittinger C.T."/>
            <person name="Goeker M."/>
            <person name="Salamov A.A."/>
            <person name="Wisecaver J.H."/>
            <person name="Long T.M."/>
            <person name="Calvey C.H."/>
            <person name="Aerts A.L."/>
            <person name="Barry K.W."/>
            <person name="Choi C."/>
            <person name="Clum A."/>
            <person name="Coughlan A.Y."/>
            <person name="Deshpande S."/>
            <person name="Douglass A.P."/>
            <person name="Hanson S.J."/>
            <person name="Klenk H.-P."/>
            <person name="LaButti K.M."/>
            <person name="Lapidus A."/>
            <person name="Lindquist E.A."/>
            <person name="Lipzen A.M."/>
            <person name="Meier-Kolthoff J.P."/>
            <person name="Ohm R.A."/>
            <person name="Otillar R.P."/>
            <person name="Pangilinan J.L."/>
            <person name="Peng Y."/>
            <person name="Rokas A."/>
            <person name="Rosa C.A."/>
            <person name="Scheuner C."/>
            <person name="Sibirny A.A."/>
            <person name="Slot J.C."/>
            <person name="Stielow J.B."/>
            <person name="Sun H."/>
            <person name="Kurtzman C.P."/>
            <person name="Blackwell M."/>
            <person name="Grigoriev I.V."/>
            <person name="Jeffries T.W."/>
        </authorList>
    </citation>
    <scope>NUCLEOTIDE SEQUENCE [LARGE SCALE GENOMIC DNA]</scope>
    <source>
        <strain evidence="1 2">DSM 6958</strain>
    </source>
</reference>
<keyword evidence="2" id="KW-1185">Reference proteome</keyword>
<dbReference type="Gene3D" id="3.40.50.410">
    <property type="entry name" value="von Willebrand factor, type A domain"/>
    <property type="match status" value="1"/>
</dbReference>
<protein>
    <recommendedName>
        <fullName evidence="3">VWFA domain-containing protein</fullName>
    </recommendedName>
</protein>
<proteinExistence type="predicted"/>
<name>A0A1E3PDR9_9ASCO</name>
<evidence type="ECO:0000313" key="1">
    <source>
        <dbReference type="EMBL" id="ODQ63531.1"/>
    </source>
</evidence>
<dbReference type="PANTHER" id="PTHR34706">
    <property type="entry name" value="SLR1338 PROTEIN"/>
    <property type="match status" value="1"/>
</dbReference>
<dbReference type="AlphaFoldDB" id="A0A1E3PDR9"/>
<dbReference type="Proteomes" id="UP000095009">
    <property type="component" value="Unassembled WGS sequence"/>
</dbReference>
<gene>
    <name evidence="1" type="ORF">NADFUDRAFT_7499</name>
</gene>
<dbReference type="EMBL" id="KV454414">
    <property type="protein sequence ID" value="ODQ63531.1"/>
    <property type="molecule type" value="Genomic_DNA"/>
</dbReference>
<dbReference type="SUPFAM" id="SSF53300">
    <property type="entry name" value="vWA-like"/>
    <property type="match status" value="1"/>
</dbReference>
<evidence type="ECO:0000313" key="2">
    <source>
        <dbReference type="Proteomes" id="UP000095009"/>
    </source>
</evidence>
<dbReference type="PANTHER" id="PTHR34706:SF2">
    <property type="entry name" value="RFEF"/>
    <property type="match status" value="1"/>
</dbReference>
<dbReference type="OrthoDB" id="2142040at2759"/>
<sequence>MGLASKLAAAQSAVNALGGQGQYGQGQGQYGQGQGQYGQGQYGQGQYGQGQYSQGQGQFGQGSGQYSGNYLSLLQKAVQENRLESFYSPVRLQQIASNISGQLDQIVQNWRIPMEIAVDLVRLALYDIVLFVDDSGSMAFEENGERIDDLKLIVGRIAYAASLFDNDGIQVVFLNNQQGGNHITNDHQANELIANTKFHGLTPLGTNLMSKVIQPRITGPVQSGCLNKPVLVITITDGQPQGESDGTIFRTIKQAKDIVSSSRYGPGALAFQFAQVGNDMKAREFLAQLDKDNNVGHLVDCTSTFEIEQDEMAKLGVDLTPTTWLVKLLLGSIDRSYDTQDE</sequence>
<dbReference type="STRING" id="857566.A0A1E3PDR9"/>